<accession>A0ABT6XSX8</accession>
<keyword evidence="1" id="KW-1133">Transmembrane helix</keyword>
<keyword evidence="1" id="KW-0472">Membrane</keyword>
<evidence type="ECO:0000313" key="2">
    <source>
        <dbReference type="EMBL" id="MDI9258123.1"/>
    </source>
</evidence>
<feature type="transmembrane region" description="Helical" evidence="1">
    <location>
        <begin position="38"/>
        <end position="60"/>
    </location>
</feature>
<sequence>MFTTGQWVFAALFFIAFVIAMYFAYGRDKSLHQKMYKGSYKILIGFFVFVGLLFVIKFYIKH</sequence>
<proteinExistence type="predicted"/>
<evidence type="ECO:0008006" key="4">
    <source>
        <dbReference type="Google" id="ProtNLM"/>
    </source>
</evidence>
<keyword evidence="3" id="KW-1185">Reference proteome</keyword>
<organism evidence="2 3">
    <name type="scientific">Flavobacterium sedimenticola</name>
    <dbReference type="NCBI Taxonomy" id="3043286"/>
    <lineage>
        <taxon>Bacteria</taxon>
        <taxon>Pseudomonadati</taxon>
        <taxon>Bacteroidota</taxon>
        <taxon>Flavobacteriia</taxon>
        <taxon>Flavobacteriales</taxon>
        <taxon>Flavobacteriaceae</taxon>
        <taxon>Flavobacterium</taxon>
    </lineage>
</organism>
<reference evidence="2 3" key="1">
    <citation type="submission" date="2023-05" db="EMBL/GenBank/DDBJ databases">
        <title>Flavobacterium sedimenti sp. nov., isolated from the sediment.</title>
        <authorList>
            <person name="Wu N."/>
        </authorList>
    </citation>
    <scope>NUCLEOTIDE SEQUENCE [LARGE SCALE GENOMIC DNA]</scope>
    <source>
        <strain evidence="2 3">YZ-48</strain>
    </source>
</reference>
<comment type="caution">
    <text evidence="2">The sequence shown here is derived from an EMBL/GenBank/DDBJ whole genome shotgun (WGS) entry which is preliminary data.</text>
</comment>
<dbReference type="RefSeq" id="WP_283239789.1">
    <property type="nucleotide sequence ID" value="NZ_JASGBP010000009.1"/>
</dbReference>
<protein>
    <recommendedName>
        <fullName evidence="4">DUF3976 domain-containing protein</fullName>
    </recommendedName>
</protein>
<evidence type="ECO:0000313" key="3">
    <source>
        <dbReference type="Proteomes" id="UP001230035"/>
    </source>
</evidence>
<dbReference type="EMBL" id="JASGBP010000009">
    <property type="protein sequence ID" value="MDI9258123.1"/>
    <property type="molecule type" value="Genomic_DNA"/>
</dbReference>
<gene>
    <name evidence="2" type="ORF">QHT84_11925</name>
</gene>
<feature type="transmembrane region" description="Helical" evidence="1">
    <location>
        <begin position="6"/>
        <end position="26"/>
    </location>
</feature>
<name>A0ABT6XSX8_9FLAO</name>
<evidence type="ECO:0000256" key="1">
    <source>
        <dbReference type="SAM" id="Phobius"/>
    </source>
</evidence>
<keyword evidence="1" id="KW-0812">Transmembrane</keyword>
<dbReference type="Proteomes" id="UP001230035">
    <property type="component" value="Unassembled WGS sequence"/>
</dbReference>